<sequence>MKKNKDILIDSILFKNINEEQINEILKLGTFNIKEYQKDEYIYYKEDTVKKFGILLSGKASIIKEDYWGNKNIVANINKGDLFAEIFSILDDEPLNVSVVSTENSSILFININNILNSKQNTEAINIFTKNILKIISKKTLMLNKKIEYLSKRNLRDKILSFLSDQAQLNGVKSFHIPLDRQQMADFLAVDRSALSRELSNLKKEGLIKYNKNHFTLI</sequence>
<dbReference type="Gene3D" id="2.60.120.10">
    <property type="entry name" value="Jelly Rolls"/>
    <property type="match status" value="1"/>
</dbReference>
<dbReference type="AlphaFoldDB" id="A0A3E3DUV4"/>
<evidence type="ECO:0000256" key="3">
    <source>
        <dbReference type="ARBA" id="ARBA00023163"/>
    </source>
</evidence>
<dbReference type="InterPro" id="IPR000595">
    <property type="entry name" value="cNMP-bd_dom"/>
</dbReference>
<keyword evidence="3" id="KW-0804">Transcription</keyword>
<dbReference type="SUPFAM" id="SSF51206">
    <property type="entry name" value="cAMP-binding domain-like"/>
    <property type="match status" value="1"/>
</dbReference>
<dbReference type="PROSITE" id="PS50042">
    <property type="entry name" value="CNMP_BINDING_3"/>
    <property type="match status" value="1"/>
</dbReference>
<reference evidence="6 7" key="1">
    <citation type="submission" date="2018-08" db="EMBL/GenBank/DDBJ databases">
        <title>A genome reference for cultivated species of the human gut microbiota.</title>
        <authorList>
            <person name="Zou Y."/>
            <person name="Xue W."/>
            <person name="Luo G."/>
        </authorList>
    </citation>
    <scope>NUCLEOTIDE SEQUENCE [LARGE SCALE GENOMIC DNA]</scope>
    <source>
        <strain evidence="6 7">AM25-6</strain>
    </source>
</reference>
<dbReference type="GO" id="GO:0003677">
    <property type="term" value="F:DNA binding"/>
    <property type="evidence" value="ECO:0007669"/>
    <property type="project" value="UniProtKB-KW"/>
</dbReference>
<dbReference type="InterPro" id="IPR018490">
    <property type="entry name" value="cNMP-bd_dom_sf"/>
</dbReference>
<dbReference type="InterPro" id="IPR050397">
    <property type="entry name" value="Env_Response_Regulators"/>
</dbReference>
<protein>
    <submittedName>
        <fullName evidence="6">Crp/Fnr family transcriptional regulator</fullName>
    </submittedName>
</protein>
<dbReference type="InterPro" id="IPR036390">
    <property type="entry name" value="WH_DNA-bd_sf"/>
</dbReference>
<evidence type="ECO:0000256" key="2">
    <source>
        <dbReference type="ARBA" id="ARBA00023125"/>
    </source>
</evidence>
<evidence type="ECO:0000259" key="5">
    <source>
        <dbReference type="PROSITE" id="PS51063"/>
    </source>
</evidence>
<dbReference type="SMART" id="SM00100">
    <property type="entry name" value="cNMP"/>
    <property type="match status" value="1"/>
</dbReference>
<evidence type="ECO:0000259" key="4">
    <source>
        <dbReference type="PROSITE" id="PS50042"/>
    </source>
</evidence>
<dbReference type="InterPro" id="IPR014710">
    <property type="entry name" value="RmlC-like_jellyroll"/>
</dbReference>
<keyword evidence="1" id="KW-0805">Transcription regulation</keyword>
<dbReference type="Pfam" id="PF13545">
    <property type="entry name" value="HTH_Crp_2"/>
    <property type="match status" value="1"/>
</dbReference>
<keyword evidence="2" id="KW-0238">DNA-binding</keyword>
<evidence type="ECO:0000256" key="1">
    <source>
        <dbReference type="ARBA" id="ARBA00023015"/>
    </source>
</evidence>
<dbReference type="InterPro" id="IPR012318">
    <property type="entry name" value="HTH_CRP"/>
</dbReference>
<dbReference type="PANTHER" id="PTHR24567:SF58">
    <property type="entry name" value="CYCLIC AMP-BINDING REGULATORY PROTEIN"/>
    <property type="match status" value="1"/>
</dbReference>
<dbReference type="Pfam" id="PF00027">
    <property type="entry name" value="cNMP_binding"/>
    <property type="match status" value="1"/>
</dbReference>
<dbReference type="CDD" id="cd00038">
    <property type="entry name" value="CAP_ED"/>
    <property type="match status" value="1"/>
</dbReference>
<dbReference type="GeneID" id="97999306"/>
<dbReference type="PANTHER" id="PTHR24567">
    <property type="entry name" value="CRP FAMILY TRANSCRIPTIONAL REGULATORY PROTEIN"/>
    <property type="match status" value="1"/>
</dbReference>
<evidence type="ECO:0000313" key="7">
    <source>
        <dbReference type="Proteomes" id="UP000261212"/>
    </source>
</evidence>
<dbReference type="PROSITE" id="PS51063">
    <property type="entry name" value="HTH_CRP_2"/>
    <property type="match status" value="1"/>
</dbReference>
<comment type="caution">
    <text evidence="6">The sequence shown here is derived from an EMBL/GenBank/DDBJ whole genome shotgun (WGS) entry which is preliminary data.</text>
</comment>
<dbReference type="EMBL" id="QUSM01000010">
    <property type="protein sequence ID" value="RGD72856.1"/>
    <property type="molecule type" value="Genomic_DNA"/>
</dbReference>
<feature type="domain" description="HTH crp-type" evidence="5">
    <location>
        <begin position="153"/>
        <end position="218"/>
    </location>
</feature>
<evidence type="ECO:0000313" key="6">
    <source>
        <dbReference type="EMBL" id="RGD72856.1"/>
    </source>
</evidence>
<dbReference type="SUPFAM" id="SSF46785">
    <property type="entry name" value="Winged helix' DNA-binding domain"/>
    <property type="match status" value="1"/>
</dbReference>
<proteinExistence type="predicted"/>
<accession>A0A3E3DUV4</accession>
<name>A0A3E3DUV4_9FIRM</name>
<dbReference type="Proteomes" id="UP000261212">
    <property type="component" value="Unassembled WGS sequence"/>
</dbReference>
<dbReference type="GO" id="GO:0003700">
    <property type="term" value="F:DNA-binding transcription factor activity"/>
    <property type="evidence" value="ECO:0007669"/>
    <property type="project" value="TreeGrafter"/>
</dbReference>
<dbReference type="RefSeq" id="WP_007048806.1">
    <property type="nucleotide sequence ID" value="NZ_CABKNJ010000005.1"/>
</dbReference>
<organism evidence="6 7">
    <name type="scientific">Anaerofustis stercorihominis</name>
    <dbReference type="NCBI Taxonomy" id="214853"/>
    <lineage>
        <taxon>Bacteria</taxon>
        <taxon>Bacillati</taxon>
        <taxon>Bacillota</taxon>
        <taxon>Clostridia</taxon>
        <taxon>Eubacteriales</taxon>
        <taxon>Eubacteriaceae</taxon>
        <taxon>Anaerofustis</taxon>
    </lineage>
</organism>
<feature type="domain" description="Cyclic nucleotide-binding" evidence="4">
    <location>
        <begin position="13"/>
        <end position="111"/>
    </location>
</feature>
<dbReference type="GO" id="GO:0005829">
    <property type="term" value="C:cytosol"/>
    <property type="evidence" value="ECO:0007669"/>
    <property type="project" value="TreeGrafter"/>
</dbReference>
<gene>
    <name evidence="6" type="ORF">DW687_12030</name>
</gene>